<evidence type="ECO:0000256" key="1">
    <source>
        <dbReference type="SAM" id="MobiDB-lite"/>
    </source>
</evidence>
<organism evidence="2 3">
    <name type="scientific">Thalictrum thalictroides</name>
    <name type="common">Rue-anemone</name>
    <name type="synonym">Anemone thalictroides</name>
    <dbReference type="NCBI Taxonomy" id="46969"/>
    <lineage>
        <taxon>Eukaryota</taxon>
        <taxon>Viridiplantae</taxon>
        <taxon>Streptophyta</taxon>
        <taxon>Embryophyta</taxon>
        <taxon>Tracheophyta</taxon>
        <taxon>Spermatophyta</taxon>
        <taxon>Magnoliopsida</taxon>
        <taxon>Ranunculales</taxon>
        <taxon>Ranunculaceae</taxon>
        <taxon>Thalictroideae</taxon>
        <taxon>Thalictrum</taxon>
    </lineage>
</organism>
<feature type="region of interest" description="Disordered" evidence="1">
    <location>
        <begin position="120"/>
        <end position="139"/>
    </location>
</feature>
<proteinExistence type="predicted"/>
<dbReference type="PANTHER" id="PTHR35726:SF5">
    <property type="match status" value="1"/>
</dbReference>
<gene>
    <name evidence="2" type="ORF">FRX31_017920</name>
</gene>
<sequence>MDLRYVVDVSSFFLVESSGDSEANSSDSISSMDCNIALAEDDAESCCGSSDVACMDDCNDINDQDYIELEDGHFDEDDDTCADRCGNANWTWQEIGLSGNANWTWQEIGISLLLDDTSGSMQTEQKKQPKARADVSADTMNEEEQNRLFWDNCLAL</sequence>
<dbReference type="AlphaFoldDB" id="A0A7J6W7R0"/>
<comment type="caution">
    <text evidence="2">The sequence shown here is derived from an EMBL/GenBank/DDBJ whole genome shotgun (WGS) entry which is preliminary data.</text>
</comment>
<keyword evidence="3" id="KW-1185">Reference proteome</keyword>
<dbReference type="Proteomes" id="UP000554482">
    <property type="component" value="Unassembled WGS sequence"/>
</dbReference>
<accession>A0A7J6W7R0</accession>
<feature type="compositionally biased region" description="Basic and acidic residues" evidence="1">
    <location>
        <begin position="124"/>
        <end position="135"/>
    </location>
</feature>
<reference evidence="2 3" key="1">
    <citation type="submission" date="2020-06" db="EMBL/GenBank/DDBJ databases">
        <title>Transcriptomic and genomic resources for Thalictrum thalictroides and T. hernandezii: Facilitating candidate gene discovery in an emerging model plant lineage.</title>
        <authorList>
            <person name="Arias T."/>
            <person name="Riano-Pachon D.M."/>
            <person name="Di Stilio V.S."/>
        </authorList>
    </citation>
    <scope>NUCLEOTIDE SEQUENCE [LARGE SCALE GENOMIC DNA]</scope>
    <source>
        <strain evidence="3">cv. WT478/WT964</strain>
        <tissue evidence="2">Leaves</tissue>
    </source>
</reference>
<dbReference type="OrthoDB" id="1077311at2759"/>
<evidence type="ECO:0000313" key="3">
    <source>
        <dbReference type="Proteomes" id="UP000554482"/>
    </source>
</evidence>
<protein>
    <submittedName>
        <fullName evidence="2">Uncharacterized protein</fullName>
    </submittedName>
</protein>
<evidence type="ECO:0000313" key="2">
    <source>
        <dbReference type="EMBL" id="KAF5192492.1"/>
    </source>
</evidence>
<name>A0A7J6W7R0_THATH</name>
<dbReference type="EMBL" id="JABWDY010021263">
    <property type="protein sequence ID" value="KAF5192492.1"/>
    <property type="molecule type" value="Genomic_DNA"/>
</dbReference>
<dbReference type="PANTHER" id="PTHR35726">
    <property type="entry name" value="GLUTAMIC ACID-RICH PROTEIN-LIKE"/>
    <property type="match status" value="1"/>
</dbReference>